<reference evidence="1 2" key="1">
    <citation type="submission" date="2020-08" db="EMBL/GenBank/DDBJ databases">
        <title>Genome public.</title>
        <authorList>
            <person name="Liu C."/>
            <person name="Sun Q."/>
        </authorList>
    </citation>
    <scope>NUCLEOTIDE SEQUENCE [LARGE SCALE GENOMIC DNA]</scope>
    <source>
        <strain evidence="1 2">BX10</strain>
    </source>
</reference>
<dbReference type="Proteomes" id="UP000647491">
    <property type="component" value="Unassembled WGS sequence"/>
</dbReference>
<sequence length="145" mass="17077">MEKLTLEKRQLCDIQGRLFELALKAGYDCPFFIEAFMNSKVAAALDDVYDRMQWAGEEYILEELNDEVGGLKKTGISYSMEVMYWSGYTYRYWHYYTGECSNEIYKAADAETMNECWPGFHTLDVEMAIDDLKEIYEQKRDKECI</sequence>
<dbReference type="RefSeq" id="WP_158359972.1">
    <property type="nucleotide sequence ID" value="NZ_JACRTJ010000007.1"/>
</dbReference>
<keyword evidence="2" id="KW-1185">Reference proteome</keyword>
<accession>A0ABR7NQ12</accession>
<gene>
    <name evidence="1" type="ORF">H8708_03000</name>
</gene>
<dbReference type="EMBL" id="JACRTJ010000007">
    <property type="protein sequence ID" value="MBC8598201.1"/>
    <property type="molecule type" value="Genomic_DNA"/>
</dbReference>
<evidence type="ECO:0000313" key="1">
    <source>
        <dbReference type="EMBL" id="MBC8598201.1"/>
    </source>
</evidence>
<protein>
    <submittedName>
        <fullName evidence="1">Uncharacterized protein</fullName>
    </submittedName>
</protein>
<comment type="caution">
    <text evidence="1">The sequence shown here is derived from an EMBL/GenBank/DDBJ whole genome shotgun (WGS) entry which is preliminary data.</text>
</comment>
<proteinExistence type="predicted"/>
<evidence type="ECO:0000313" key="2">
    <source>
        <dbReference type="Proteomes" id="UP000647491"/>
    </source>
</evidence>
<organism evidence="1 2">
    <name type="scientific">Enterocloster hominis</name>
    <name type="common">ex Liu et al. 2021</name>
    <dbReference type="NCBI Taxonomy" id="2763663"/>
    <lineage>
        <taxon>Bacteria</taxon>
        <taxon>Bacillati</taxon>
        <taxon>Bacillota</taxon>
        <taxon>Clostridia</taxon>
        <taxon>Lachnospirales</taxon>
        <taxon>Lachnospiraceae</taxon>
        <taxon>Enterocloster</taxon>
    </lineage>
</organism>
<name>A0ABR7NQ12_9FIRM</name>